<dbReference type="EMBL" id="JAGIYY010000003">
    <property type="protein sequence ID" value="MBP0439105.1"/>
    <property type="molecule type" value="Genomic_DNA"/>
</dbReference>
<sequence>MAQRSNAALCNIRLTRNVDDDVRSPMRFEPSERARKLFTVCFLLTEKFSMMSLMSAIEPLRAANRLLGFKAYGWLLCSKDGKPVFASNEIALDTTCVQPALREADILFTCGGTWTDPSSEPYVAATLKSAARMGITLGALSTATQFLGYAGLLDGYRCTVNWESASALAECCPLATVTNKIYETDRDRLTCAGETAAIDLMLKIIADGHGTGLALSVASQLQHQWIRDQQEDQKGGRRQELGALPSPVRKAVRLMEENLEHPIGLETIGERVKMSPRQLERLFQRHLSTTPTRYYLSVRIDRARELLLYTEQPLIQVGLAVGFSSPSRFATWFRHFQAKRPSDFRAEHRQLRA</sequence>
<dbReference type="CDD" id="cd03136">
    <property type="entry name" value="GATase1_AraC_ArgR_like"/>
    <property type="match status" value="1"/>
</dbReference>
<dbReference type="GO" id="GO:0043565">
    <property type="term" value="F:sequence-specific DNA binding"/>
    <property type="evidence" value="ECO:0007669"/>
    <property type="project" value="InterPro"/>
</dbReference>
<evidence type="ECO:0000313" key="4">
    <source>
        <dbReference type="EMBL" id="MBP0439105.1"/>
    </source>
</evidence>
<keyword evidence="1" id="KW-0805">Transcription regulation</keyword>
<reference evidence="4" key="1">
    <citation type="submission" date="2021-03" db="EMBL/GenBank/DDBJ databases">
        <title>Genome sequencing and assembly of Tianweitania sediminis.</title>
        <authorList>
            <person name="Chhetri G."/>
        </authorList>
    </citation>
    <scope>NUCLEOTIDE SEQUENCE</scope>
    <source>
        <strain evidence="4">Z8</strain>
    </source>
</reference>
<dbReference type="InterPro" id="IPR002818">
    <property type="entry name" value="DJ-1/PfpI"/>
</dbReference>
<evidence type="ECO:0000256" key="2">
    <source>
        <dbReference type="ARBA" id="ARBA00023163"/>
    </source>
</evidence>
<keyword evidence="5" id="KW-1185">Reference proteome</keyword>
<accession>A0A8J7R2L2</accession>
<dbReference type="Pfam" id="PF01965">
    <property type="entry name" value="DJ-1_PfpI"/>
    <property type="match status" value="1"/>
</dbReference>
<name>A0A8J7R2L2_9HYPH</name>
<organism evidence="4 5">
    <name type="scientific">Tianweitania sediminis</name>
    <dbReference type="NCBI Taxonomy" id="1502156"/>
    <lineage>
        <taxon>Bacteria</taxon>
        <taxon>Pseudomonadati</taxon>
        <taxon>Pseudomonadota</taxon>
        <taxon>Alphaproteobacteria</taxon>
        <taxon>Hyphomicrobiales</taxon>
        <taxon>Phyllobacteriaceae</taxon>
        <taxon>Tianweitania</taxon>
    </lineage>
</organism>
<protein>
    <submittedName>
        <fullName evidence="4">GlxA family transcriptional regulator</fullName>
    </submittedName>
</protein>
<dbReference type="PANTHER" id="PTHR43130">
    <property type="entry name" value="ARAC-FAMILY TRANSCRIPTIONAL REGULATOR"/>
    <property type="match status" value="1"/>
</dbReference>
<dbReference type="InterPro" id="IPR018060">
    <property type="entry name" value="HTH_AraC"/>
</dbReference>
<dbReference type="GO" id="GO:0003700">
    <property type="term" value="F:DNA-binding transcription factor activity"/>
    <property type="evidence" value="ECO:0007669"/>
    <property type="project" value="InterPro"/>
</dbReference>
<feature type="domain" description="HTH araC/xylS-type" evidence="3">
    <location>
        <begin position="249"/>
        <end position="347"/>
    </location>
</feature>
<dbReference type="InterPro" id="IPR029062">
    <property type="entry name" value="Class_I_gatase-like"/>
</dbReference>
<evidence type="ECO:0000256" key="1">
    <source>
        <dbReference type="ARBA" id="ARBA00023015"/>
    </source>
</evidence>
<dbReference type="Proteomes" id="UP000666240">
    <property type="component" value="Unassembled WGS sequence"/>
</dbReference>
<proteinExistence type="predicted"/>
<dbReference type="Pfam" id="PF12833">
    <property type="entry name" value="HTH_18"/>
    <property type="match status" value="1"/>
</dbReference>
<dbReference type="Gene3D" id="3.40.50.880">
    <property type="match status" value="1"/>
</dbReference>
<dbReference type="SUPFAM" id="SSF52317">
    <property type="entry name" value="Class I glutamine amidotransferase-like"/>
    <property type="match status" value="1"/>
</dbReference>
<evidence type="ECO:0000259" key="3">
    <source>
        <dbReference type="PROSITE" id="PS01124"/>
    </source>
</evidence>
<dbReference type="InterPro" id="IPR009057">
    <property type="entry name" value="Homeodomain-like_sf"/>
</dbReference>
<evidence type="ECO:0000313" key="5">
    <source>
        <dbReference type="Proteomes" id="UP000666240"/>
    </source>
</evidence>
<comment type="caution">
    <text evidence="4">The sequence shown here is derived from an EMBL/GenBank/DDBJ whole genome shotgun (WGS) entry which is preliminary data.</text>
</comment>
<keyword evidence="2" id="KW-0804">Transcription</keyword>
<gene>
    <name evidence="4" type="ORF">J5Y06_10625</name>
</gene>
<dbReference type="AlphaFoldDB" id="A0A8J7R2L2"/>
<dbReference type="SUPFAM" id="SSF46689">
    <property type="entry name" value="Homeodomain-like"/>
    <property type="match status" value="2"/>
</dbReference>
<dbReference type="PANTHER" id="PTHR43130:SF3">
    <property type="entry name" value="HTH-TYPE TRANSCRIPTIONAL REGULATOR RV1931C"/>
    <property type="match status" value="1"/>
</dbReference>
<dbReference type="PROSITE" id="PS01124">
    <property type="entry name" value="HTH_ARAC_FAMILY_2"/>
    <property type="match status" value="1"/>
</dbReference>
<dbReference type="RefSeq" id="WP_209335149.1">
    <property type="nucleotide sequence ID" value="NZ_JAGIYY010000003.1"/>
</dbReference>
<dbReference type="SMART" id="SM00342">
    <property type="entry name" value="HTH_ARAC"/>
    <property type="match status" value="1"/>
</dbReference>
<dbReference type="Gene3D" id="1.10.10.60">
    <property type="entry name" value="Homeodomain-like"/>
    <property type="match status" value="2"/>
</dbReference>
<dbReference type="InterPro" id="IPR052158">
    <property type="entry name" value="INH-QAR"/>
</dbReference>